<protein>
    <recommendedName>
        <fullName evidence="12">DNA 3'-5' helicase</fullName>
        <ecNumber evidence="12">5.6.2.4</ecNumber>
    </recommendedName>
    <alternativeName>
        <fullName evidence="13">DNA 3'-5' helicase II</fullName>
    </alternativeName>
</protein>
<dbReference type="EC" id="5.6.2.4" evidence="12"/>
<dbReference type="InterPro" id="IPR011604">
    <property type="entry name" value="PDDEXK-like_dom_sf"/>
</dbReference>
<gene>
    <name evidence="19" type="primary">addA</name>
    <name evidence="19" type="ORF">GRI48_00575</name>
</gene>
<evidence type="ECO:0000256" key="4">
    <source>
        <dbReference type="ARBA" id="ARBA00022801"/>
    </source>
</evidence>
<dbReference type="GO" id="GO:0003677">
    <property type="term" value="F:DNA binding"/>
    <property type="evidence" value="ECO:0007669"/>
    <property type="project" value="UniProtKB-KW"/>
</dbReference>
<keyword evidence="4 15" id="KW-0378">Hydrolase</keyword>
<comment type="catalytic activity">
    <reaction evidence="14">
        <text>ATP + H2O = ADP + phosphate + H(+)</text>
        <dbReference type="Rhea" id="RHEA:13065"/>
        <dbReference type="ChEBI" id="CHEBI:15377"/>
        <dbReference type="ChEBI" id="CHEBI:15378"/>
        <dbReference type="ChEBI" id="CHEBI:30616"/>
        <dbReference type="ChEBI" id="CHEBI:43474"/>
        <dbReference type="ChEBI" id="CHEBI:456216"/>
        <dbReference type="EC" id="5.6.2.4"/>
    </reaction>
</comment>
<keyword evidence="3" id="KW-0227">DNA damage</keyword>
<feature type="domain" description="UvrD-like helicase ATP-binding" evidence="17">
    <location>
        <begin position="5"/>
        <end position="494"/>
    </location>
</feature>
<feature type="region of interest" description="Disordered" evidence="16">
    <location>
        <begin position="936"/>
        <end position="962"/>
    </location>
</feature>
<name>A0A844YDR8_9SPHN</name>
<keyword evidence="1" id="KW-0540">Nuclease</keyword>
<keyword evidence="9" id="KW-0234">DNA repair</keyword>
<evidence type="ECO:0000313" key="19">
    <source>
        <dbReference type="EMBL" id="MXO61499.1"/>
    </source>
</evidence>
<dbReference type="SUPFAM" id="SSF52540">
    <property type="entry name" value="P-loop containing nucleoside triphosphate hydrolases"/>
    <property type="match status" value="1"/>
</dbReference>
<dbReference type="GO" id="GO:0043138">
    <property type="term" value="F:3'-5' DNA helicase activity"/>
    <property type="evidence" value="ECO:0007669"/>
    <property type="project" value="UniProtKB-EC"/>
</dbReference>
<evidence type="ECO:0000256" key="8">
    <source>
        <dbReference type="ARBA" id="ARBA00023125"/>
    </source>
</evidence>
<keyword evidence="20" id="KW-1185">Reference proteome</keyword>
<dbReference type="Pfam" id="PF00580">
    <property type="entry name" value="UvrD-helicase"/>
    <property type="match status" value="1"/>
</dbReference>
<evidence type="ECO:0000259" key="17">
    <source>
        <dbReference type="PROSITE" id="PS51198"/>
    </source>
</evidence>
<accession>A0A844YDR8</accession>
<dbReference type="NCBIfam" id="TIGR02784">
    <property type="entry name" value="addA_alphas"/>
    <property type="match status" value="1"/>
</dbReference>
<organism evidence="19 20">
    <name type="scientific">Qipengyuania oceanensis</name>
    <dbReference type="NCBI Taxonomy" id="1463597"/>
    <lineage>
        <taxon>Bacteria</taxon>
        <taxon>Pseudomonadati</taxon>
        <taxon>Pseudomonadota</taxon>
        <taxon>Alphaproteobacteria</taxon>
        <taxon>Sphingomonadales</taxon>
        <taxon>Erythrobacteraceae</taxon>
        <taxon>Qipengyuania</taxon>
    </lineage>
</organism>
<dbReference type="Proteomes" id="UP000445582">
    <property type="component" value="Unassembled WGS sequence"/>
</dbReference>
<proteinExistence type="predicted"/>
<evidence type="ECO:0000313" key="20">
    <source>
        <dbReference type="Proteomes" id="UP000445582"/>
    </source>
</evidence>
<dbReference type="InterPro" id="IPR011335">
    <property type="entry name" value="Restrct_endonuc-II-like"/>
</dbReference>
<evidence type="ECO:0000256" key="6">
    <source>
        <dbReference type="ARBA" id="ARBA00022839"/>
    </source>
</evidence>
<dbReference type="GO" id="GO:0000725">
    <property type="term" value="P:recombinational repair"/>
    <property type="evidence" value="ECO:0007669"/>
    <property type="project" value="TreeGrafter"/>
</dbReference>
<dbReference type="Gene3D" id="3.90.320.10">
    <property type="match status" value="1"/>
</dbReference>
<dbReference type="InterPro" id="IPR000212">
    <property type="entry name" value="DNA_helicase_UvrD/REP"/>
</dbReference>
<dbReference type="Gene3D" id="1.10.486.10">
    <property type="entry name" value="PCRA, domain 4"/>
    <property type="match status" value="1"/>
</dbReference>
<evidence type="ECO:0000256" key="15">
    <source>
        <dbReference type="PROSITE-ProRule" id="PRU00560"/>
    </source>
</evidence>
<dbReference type="PROSITE" id="PS51217">
    <property type="entry name" value="UVRD_HELICASE_CTER"/>
    <property type="match status" value="1"/>
</dbReference>
<dbReference type="OrthoDB" id="9810135at2"/>
<dbReference type="SUPFAM" id="SSF52980">
    <property type="entry name" value="Restriction endonuclease-like"/>
    <property type="match status" value="1"/>
</dbReference>
<dbReference type="GO" id="GO:0005829">
    <property type="term" value="C:cytosol"/>
    <property type="evidence" value="ECO:0007669"/>
    <property type="project" value="TreeGrafter"/>
</dbReference>
<dbReference type="GO" id="GO:0005524">
    <property type="term" value="F:ATP binding"/>
    <property type="evidence" value="ECO:0007669"/>
    <property type="project" value="UniProtKB-UniRule"/>
</dbReference>
<dbReference type="InterPro" id="IPR014017">
    <property type="entry name" value="DNA_helicase_UvrD-like_C"/>
</dbReference>
<dbReference type="PANTHER" id="PTHR11070">
    <property type="entry name" value="UVRD / RECB / PCRA DNA HELICASE FAMILY MEMBER"/>
    <property type="match status" value="1"/>
</dbReference>
<evidence type="ECO:0000256" key="16">
    <source>
        <dbReference type="SAM" id="MobiDB-lite"/>
    </source>
</evidence>
<dbReference type="AlphaFoldDB" id="A0A844YDR8"/>
<dbReference type="PROSITE" id="PS51198">
    <property type="entry name" value="UVRD_HELICASE_ATP_BIND"/>
    <property type="match status" value="1"/>
</dbReference>
<dbReference type="EMBL" id="WTYN01000001">
    <property type="protein sequence ID" value="MXO61499.1"/>
    <property type="molecule type" value="Genomic_DNA"/>
</dbReference>
<comment type="caution">
    <text evidence="19">The sequence shown here is derived from an EMBL/GenBank/DDBJ whole genome shotgun (WGS) entry which is preliminary data.</text>
</comment>
<evidence type="ECO:0000256" key="11">
    <source>
        <dbReference type="ARBA" id="ARBA00034617"/>
    </source>
</evidence>
<evidence type="ECO:0000256" key="1">
    <source>
        <dbReference type="ARBA" id="ARBA00022722"/>
    </source>
</evidence>
<evidence type="ECO:0000256" key="3">
    <source>
        <dbReference type="ARBA" id="ARBA00022763"/>
    </source>
</evidence>
<evidence type="ECO:0000256" key="12">
    <source>
        <dbReference type="ARBA" id="ARBA00034808"/>
    </source>
</evidence>
<evidence type="ECO:0000256" key="7">
    <source>
        <dbReference type="ARBA" id="ARBA00022840"/>
    </source>
</evidence>
<dbReference type="InterPro" id="IPR014151">
    <property type="entry name" value="DNA_helicase_AddA"/>
</dbReference>
<feature type="binding site" evidence="15">
    <location>
        <begin position="26"/>
        <end position="33"/>
    </location>
    <ligand>
        <name>ATP</name>
        <dbReference type="ChEBI" id="CHEBI:30616"/>
    </ligand>
</feature>
<keyword evidence="5 15" id="KW-0347">Helicase</keyword>
<dbReference type="InterPro" id="IPR014016">
    <property type="entry name" value="UvrD-like_ATP-bd"/>
</dbReference>
<dbReference type="GO" id="GO:0033202">
    <property type="term" value="C:DNA helicase complex"/>
    <property type="evidence" value="ECO:0007669"/>
    <property type="project" value="TreeGrafter"/>
</dbReference>
<dbReference type="Pfam" id="PF13361">
    <property type="entry name" value="UvrD_C"/>
    <property type="match status" value="1"/>
</dbReference>
<dbReference type="Gene3D" id="3.40.50.300">
    <property type="entry name" value="P-loop containing nucleotide triphosphate hydrolases"/>
    <property type="match status" value="4"/>
</dbReference>
<keyword evidence="6" id="KW-0269">Exonuclease</keyword>
<dbReference type="InterPro" id="IPR038726">
    <property type="entry name" value="PDDEXK_AddAB-type"/>
</dbReference>
<evidence type="ECO:0000256" key="10">
    <source>
        <dbReference type="ARBA" id="ARBA00023235"/>
    </source>
</evidence>
<evidence type="ECO:0000256" key="13">
    <source>
        <dbReference type="ARBA" id="ARBA00034923"/>
    </source>
</evidence>
<evidence type="ECO:0000256" key="2">
    <source>
        <dbReference type="ARBA" id="ARBA00022741"/>
    </source>
</evidence>
<dbReference type="Pfam" id="PF12705">
    <property type="entry name" value="PDDEXK_1"/>
    <property type="match status" value="1"/>
</dbReference>
<dbReference type="GO" id="GO:0004527">
    <property type="term" value="F:exonuclease activity"/>
    <property type="evidence" value="ECO:0007669"/>
    <property type="project" value="UniProtKB-KW"/>
</dbReference>
<dbReference type="PANTHER" id="PTHR11070:SF2">
    <property type="entry name" value="ATP-DEPENDENT DNA HELICASE SRS2"/>
    <property type="match status" value="1"/>
</dbReference>
<comment type="catalytic activity">
    <reaction evidence="11">
        <text>Couples ATP hydrolysis with the unwinding of duplex DNA by translocating in the 3'-5' direction.</text>
        <dbReference type="EC" id="5.6.2.4"/>
    </reaction>
</comment>
<evidence type="ECO:0000256" key="14">
    <source>
        <dbReference type="ARBA" id="ARBA00048988"/>
    </source>
</evidence>
<keyword evidence="8" id="KW-0238">DNA-binding</keyword>
<reference evidence="19 20" key="1">
    <citation type="submission" date="2019-12" db="EMBL/GenBank/DDBJ databases">
        <title>Genomic-based taxomic classification of the family Erythrobacteraceae.</title>
        <authorList>
            <person name="Xu L."/>
        </authorList>
    </citation>
    <scope>NUCLEOTIDE SEQUENCE [LARGE SCALE GENOMIC DNA]</scope>
    <source>
        <strain evidence="19 20">MCCC 1A09965</strain>
    </source>
</reference>
<feature type="domain" description="UvrD-like helicase C-terminal" evidence="18">
    <location>
        <begin position="512"/>
        <end position="790"/>
    </location>
</feature>
<keyword evidence="2 15" id="KW-0547">Nucleotide-binding</keyword>
<evidence type="ECO:0000259" key="18">
    <source>
        <dbReference type="PROSITE" id="PS51217"/>
    </source>
</evidence>
<evidence type="ECO:0000256" key="9">
    <source>
        <dbReference type="ARBA" id="ARBA00023204"/>
    </source>
</evidence>
<evidence type="ECO:0000256" key="5">
    <source>
        <dbReference type="ARBA" id="ARBA00022806"/>
    </source>
</evidence>
<feature type="compositionally biased region" description="Pro residues" evidence="16">
    <location>
        <begin position="942"/>
        <end position="951"/>
    </location>
</feature>
<keyword evidence="10" id="KW-0413">Isomerase</keyword>
<dbReference type="InterPro" id="IPR027417">
    <property type="entry name" value="P-loop_NTPase"/>
</dbReference>
<sequence>MSGKVYQLQDNQALAVAPFDSVWLSASAGTGKTQVLSARVLRLLLRPDVAPDQILCLTFTKAGAAEMATRVNEVLARWVRLDEAELGRELGHIGAPVDPETRARARTLFASVLDCPGGGLRIDTIHAFAQWLLAAFPEEADLTPGTRPMEDRDRDLLAQQVLGDLLLEGDPDFVTAIEELSVRLGPEGTRAYLMRCAEAREAWFGPGSWQPPMEARTKQLLGLASDTSEASLTELVSDGAFDRAALDRCLAANRAWGTATAQKSIDAIEAWTASDAAGRIDLLGALQDKLFTQKGDIRSLKSLEKQDAGYADAAASVQSLCQQVAQMRALLSLAQWLAPALAAGRAFALAWDDAKQREGFIDFDDQIRRAAELLSHSDLSDWIRYKLDRRFDHVLIDEAQDTNESQWKIIDALTDDFFSGAGQREGRQRTLFVVGDYKQAIFGFQGTSPENFRQAKERFAAIMRSSRENAEALREPVSIRDLVDLGLGRSYRTAQPVLDFVDEAIASIGPAQFGLDAAPERHRGFDRDGLVRLWKPVSAIADDTEDPDGPDWISEPERRMADSIAEQVQVWLRDGYPLLKENRNANAGDIMVLVRKRRELAGLIVARLHAAGIPVAGVDRLRLGAPLAVQDLMAALRFAAQPLDDLTLASLLVSPLMGWSQDELLEYGYRDRGKALWRHLRDSDAPKVHETVDRLGQLLALADFEPPEALLHWVLVGPWKGRSTLIGRLGREANDPIDELLNAALTYSASHVLSLQGFIRWFDAGEGELKRDQGEGGGQVRVMTVHGSKGLQAPIVILADASGNPDNSPVRSLVLPDPLDDTRKLPLPPLRKDDRAGRIEEYAEAQATVEREEHWRLLYVAMTRAEEALFVGGALGKREQEPAPDSWYARLARIMPSDEIDDPVWGWRKDRGTMPPPLAGSQGAEESVAARTVPDWARTPIGPEPRPPRPLAPSGLGEERVANPPLPAEQVAIAARRGVLIHALLERLPETPAAGREEKARAWLARQAGDLGEAVREEMLASALAVLADERFAHVFGKDSLAEVPLAAVVEGQVVAGTVDRLLVTDQTVTVVDYKTARRPPTSLEAVPEAILRQMAAYAAALAQVYPGRVIEAALLFTQTPQLIAIPAEMLERFKPAYQTGQERFGPLPVE</sequence>
<keyword evidence="7 15" id="KW-0067">ATP-binding</keyword>
<dbReference type="RefSeq" id="WP_160669883.1">
    <property type="nucleotide sequence ID" value="NZ_WTYN01000001.1"/>
</dbReference>